<keyword evidence="7" id="KW-0862">Zinc</keyword>
<dbReference type="InterPro" id="IPR013083">
    <property type="entry name" value="Znf_RING/FYVE/PHD"/>
</dbReference>
<evidence type="ECO:0000256" key="7">
    <source>
        <dbReference type="ARBA" id="ARBA00022833"/>
    </source>
</evidence>
<dbReference type="CDD" id="cd10455">
    <property type="entry name" value="GIY-YIG_SLX1"/>
    <property type="match status" value="1"/>
</dbReference>
<organism evidence="13 14">
    <name type="scientific">Naumovozyma castellii</name>
    <name type="common">Yeast</name>
    <name type="synonym">Saccharomyces castellii</name>
    <dbReference type="NCBI Taxonomy" id="27288"/>
    <lineage>
        <taxon>Eukaryota</taxon>
        <taxon>Fungi</taxon>
        <taxon>Dikarya</taxon>
        <taxon>Ascomycota</taxon>
        <taxon>Saccharomycotina</taxon>
        <taxon>Saccharomycetes</taxon>
        <taxon>Saccharomycetales</taxon>
        <taxon>Saccharomycetaceae</taxon>
        <taxon>Naumovozyma</taxon>
    </lineage>
</organism>
<evidence type="ECO:0000256" key="4">
    <source>
        <dbReference type="ARBA" id="ARBA00022763"/>
    </source>
</evidence>
<keyword evidence="10 11" id="KW-0539">Nucleus</keyword>
<evidence type="ECO:0000256" key="9">
    <source>
        <dbReference type="ARBA" id="ARBA00023204"/>
    </source>
</evidence>
<dbReference type="GO" id="GO:0006261">
    <property type="term" value="P:DNA-templated DNA replication"/>
    <property type="evidence" value="ECO:0007669"/>
    <property type="project" value="EnsemblFungi"/>
</dbReference>
<dbReference type="OrthoDB" id="24645at2759"/>
<dbReference type="SMART" id="SM00465">
    <property type="entry name" value="GIYc"/>
    <property type="match status" value="1"/>
</dbReference>
<protein>
    <recommendedName>
        <fullName evidence="12">GIY-YIG domain-containing protein</fullName>
    </recommendedName>
</protein>
<dbReference type="Pfam" id="PF21202">
    <property type="entry name" value="SLX1_C"/>
    <property type="match status" value="1"/>
</dbReference>
<proteinExistence type="inferred from homology"/>
<dbReference type="HAMAP" id="MF_03100">
    <property type="entry name" value="Endonuc_su_Slx1"/>
    <property type="match status" value="1"/>
</dbReference>
<comment type="subunit">
    <text evidence="11">Forms a heterodimer with SLX4.</text>
</comment>
<dbReference type="InterPro" id="IPR027520">
    <property type="entry name" value="Slx1"/>
</dbReference>
<keyword evidence="6 11" id="KW-0378">Hydrolase</keyword>
<keyword evidence="2" id="KW-0479">Metal-binding</keyword>
<keyword evidence="9 11" id="KW-0234">DNA repair</keyword>
<keyword evidence="5" id="KW-0863">Zinc-finger</keyword>
<dbReference type="GO" id="GO:0017108">
    <property type="term" value="F:5'-flap endonuclease activity"/>
    <property type="evidence" value="ECO:0007669"/>
    <property type="project" value="EnsemblFungi"/>
</dbReference>
<dbReference type="RefSeq" id="XP_003677796.1">
    <property type="nucleotide sequence ID" value="XM_003677748.1"/>
</dbReference>
<dbReference type="HOGENOM" id="CLU_030739_1_1_1"/>
<dbReference type="InterPro" id="IPR035901">
    <property type="entry name" value="GIY-YIG_endonuc_sf"/>
</dbReference>
<evidence type="ECO:0000256" key="3">
    <source>
        <dbReference type="ARBA" id="ARBA00022759"/>
    </source>
</evidence>
<dbReference type="GO" id="GO:0033557">
    <property type="term" value="C:Slx1-Slx4 complex"/>
    <property type="evidence" value="ECO:0007669"/>
    <property type="project" value="UniProtKB-UniRule"/>
</dbReference>
<dbReference type="STRING" id="1064592.G0VIX0"/>
<dbReference type="Pfam" id="PF01541">
    <property type="entry name" value="GIY-YIG"/>
    <property type="match status" value="1"/>
</dbReference>
<dbReference type="Gene3D" id="3.30.40.10">
    <property type="entry name" value="Zinc/RING finger domain, C3HC4 (zinc finger)"/>
    <property type="match status" value="1"/>
</dbReference>
<evidence type="ECO:0000256" key="6">
    <source>
        <dbReference type="ARBA" id="ARBA00022801"/>
    </source>
</evidence>
<dbReference type="Gene3D" id="3.40.1440.10">
    <property type="entry name" value="GIY-YIG endonuclease"/>
    <property type="match status" value="1"/>
</dbReference>
<evidence type="ECO:0000256" key="8">
    <source>
        <dbReference type="ARBA" id="ARBA00023172"/>
    </source>
</evidence>
<evidence type="ECO:0000313" key="13">
    <source>
        <dbReference type="EMBL" id="CCC71447.1"/>
    </source>
</evidence>
<dbReference type="OMA" id="HNRGCDF"/>
<evidence type="ECO:0000259" key="12">
    <source>
        <dbReference type="PROSITE" id="PS50164"/>
    </source>
</evidence>
<comment type="similarity">
    <text evidence="11">Belongs to the SLX1 family.</text>
</comment>
<dbReference type="FunFam" id="3.40.1440.10:FF:000006">
    <property type="entry name" value="Structure-specific endonuclease subunit SLX1"/>
    <property type="match status" value="1"/>
</dbReference>
<reference evidence="13 14" key="1">
    <citation type="journal article" date="2011" name="Proc. Natl. Acad. Sci. U.S.A.">
        <title>Evolutionary erosion of yeast sex chromosomes by mating-type switching accidents.</title>
        <authorList>
            <person name="Gordon J.L."/>
            <person name="Armisen D."/>
            <person name="Proux-Wera E."/>
            <person name="Oheigeartaigh S.S."/>
            <person name="Byrne K.P."/>
            <person name="Wolfe K.H."/>
        </authorList>
    </citation>
    <scope>NUCLEOTIDE SEQUENCE [LARGE SCALE GENOMIC DNA]</scope>
    <source>
        <strain evidence="14">ATCC 76901 / BCRC 22586 / CBS 4309 / NBRC 1992 / NRRL Y-12630</strain>
    </source>
</reference>
<dbReference type="SUPFAM" id="SSF82771">
    <property type="entry name" value="GIY-YIG endonuclease"/>
    <property type="match status" value="1"/>
</dbReference>
<dbReference type="KEGG" id="ncs:NCAS_0H01370"/>
<dbReference type="GO" id="GO:0000724">
    <property type="term" value="P:double-strand break repair via homologous recombination"/>
    <property type="evidence" value="ECO:0007669"/>
    <property type="project" value="TreeGrafter"/>
</dbReference>
<dbReference type="eggNOG" id="KOG3005">
    <property type="taxonomic scope" value="Eukaryota"/>
</dbReference>
<dbReference type="PANTHER" id="PTHR20208">
    <property type="entry name" value="STRUCTURE-SPECIFIC ENDONUCLEASE SUBUNIT SLX1"/>
    <property type="match status" value="1"/>
</dbReference>
<evidence type="ECO:0000256" key="11">
    <source>
        <dbReference type="HAMAP-Rule" id="MF_03100"/>
    </source>
</evidence>
<dbReference type="InterPro" id="IPR048749">
    <property type="entry name" value="SLX1_C"/>
</dbReference>
<dbReference type="InterPro" id="IPR050381">
    <property type="entry name" value="SLX1_endonuclease"/>
</dbReference>
<dbReference type="AlphaFoldDB" id="G0VIX0"/>
<dbReference type="GO" id="GO:0008270">
    <property type="term" value="F:zinc ion binding"/>
    <property type="evidence" value="ECO:0007669"/>
    <property type="project" value="UniProtKB-KW"/>
</dbReference>
<name>G0VIX0_NAUCA</name>
<evidence type="ECO:0000256" key="5">
    <source>
        <dbReference type="ARBA" id="ARBA00022771"/>
    </source>
</evidence>
<dbReference type="EMBL" id="HE576759">
    <property type="protein sequence ID" value="CCC71447.1"/>
    <property type="molecule type" value="Genomic_DNA"/>
</dbReference>
<gene>
    <name evidence="13" type="primary">NCAS0H01370</name>
    <name evidence="13" type="ordered locus">NCAS_0H01370</name>
</gene>
<evidence type="ECO:0000256" key="10">
    <source>
        <dbReference type="ARBA" id="ARBA00023242"/>
    </source>
</evidence>
<dbReference type="InterPro" id="IPR000305">
    <property type="entry name" value="GIY-YIG_endonuc"/>
</dbReference>
<dbReference type="GeneID" id="96905126"/>
<keyword evidence="4 11" id="KW-0227">DNA damage</keyword>
<keyword evidence="3 11" id="KW-0255">Endonuclease</keyword>
<keyword evidence="14" id="KW-1185">Reference proteome</keyword>
<evidence type="ECO:0000256" key="2">
    <source>
        <dbReference type="ARBA" id="ARBA00022723"/>
    </source>
</evidence>
<keyword evidence="8 11" id="KW-0233">DNA recombination</keyword>
<comment type="caution">
    <text evidence="11">Lacks conserved residue(s) required for the propagation of feature annotation.</text>
</comment>
<evidence type="ECO:0000313" key="14">
    <source>
        <dbReference type="Proteomes" id="UP000001640"/>
    </source>
</evidence>
<sequence length="307" mass="35319">MTQTVGSQPKTRTQFYCCYLLQSISKRQSFYIGSTPDPPKRLRQHNGILSKGGAYRTRREGSRPWEMICIVYGFPNKISALQFEHAWQHGYQTHYIKAADRIVQNKNGGRTIHHKLVLIRQLINNVFFQYMNLQVHFFNDDTRRVWNLNKFKVDLLIDTMNVKVSDGALGIPKAVTVDDIMNHAEANQKLVKGFYDGYMSASCVTCEEYQERLTMGRIPCSICQTEFDYTSSEQEMKPLLAFCITSDCPFTSHLSCLHRYFLDDEQTVIGRRNLIPKSGKCPDCSVVLPWVSIVRNSITVKKLYGSD</sequence>
<comment type="subcellular location">
    <subcellularLocation>
        <location evidence="11">Nucleus</location>
    </subcellularLocation>
</comment>
<evidence type="ECO:0000256" key="1">
    <source>
        <dbReference type="ARBA" id="ARBA00022722"/>
    </source>
</evidence>
<dbReference type="PROSITE" id="PS50164">
    <property type="entry name" value="GIY_YIG"/>
    <property type="match status" value="1"/>
</dbReference>
<dbReference type="GO" id="GO:0008821">
    <property type="term" value="F:crossover junction DNA endonuclease activity"/>
    <property type="evidence" value="ECO:0007669"/>
    <property type="project" value="TreeGrafter"/>
</dbReference>
<feature type="domain" description="GIY-YIG" evidence="12">
    <location>
        <begin position="14"/>
        <end position="97"/>
    </location>
</feature>
<comment type="function">
    <text evidence="11">Catalytic subunit of the SLX1-SLX4 structure-specific endonuclease that resolves DNA secondary structures generated during DNA repair and recombination. Has endonuclease activity towards branched DNA substrates, introducing single-strand cuts in duplex DNA close to junctions with ss-DNA.</text>
</comment>
<dbReference type="InParanoid" id="G0VIX0"/>
<dbReference type="PANTHER" id="PTHR20208:SF10">
    <property type="entry name" value="STRUCTURE-SPECIFIC ENDONUCLEASE SUBUNIT SLX1"/>
    <property type="match status" value="1"/>
</dbReference>
<comment type="cofactor">
    <cofactor evidence="11">
        <name>a divalent metal cation</name>
        <dbReference type="ChEBI" id="CHEBI:60240"/>
    </cofactor>
</comment>
<reference key="2">
    <citation type="submission" date="2011-08" db="EMBL/GenBank/DDBJ databases">
        <title>Genome sequence of Naumovozyma castellii.</title>
        <authorList>
            <person name="Gordon J.L."/>
            <person name="Armisen D."/>
            <person name="Proux-Wera E."/>
            <person name="OhEigeartaigh S.S."/>
            <person name="Byrne K.P."/>
            <person name="Wolfe K.H."/>
        </authorList>
    </citation>
    <scope>NUCLEOTIDE SEQUENCE</scope>
    <source>
        <strain>Type strain:CBS 4309</strain>
    </source>
</reference>
<keyword evidence="1 11" id="KW-0540">Nuclease</keyword>
<accession>G0VIX0</accession>
<dbReference type="FunCoup" id="G0VIX0">
    <property type="interactions" value="450"/>
</dbReference>
<dbReference type="Proteomes" id="UP000001640">
    <property type="component" value="Chromosome 8"/>
</dbReference>